<protein>
    <recommendedName>
        <fullName evidence="1">Helix-turn-helix domain-containing protein</fullName>
    </recommendedName>
</protein>
<dbReference type="Proteomes" id="UP001499854">
    <property type="component" value="Unassembled WGS sequence"/>
</dbReference>
<dbReference type="InterPro" id="IPR009061">
    <property type="entry name" value="DNA-bd_dom_put_sf"/>
</dbReference>
<dbReference type="EMBL" id="BAAAQM010000001">
    <property type="protein sequence ID" value="GAA1949952.1"/>
    <property type="molecule type" value="Genomic_DNA"/>
</dbReference>
<organism evidence="2 3">
    <name type="scientific">Catenulispora subtropica</name>
    <dbReference type="NCBI Taxonomy" id="450798"/>
    <lineage>
        <taxon>Bacteria</taxon>
        <taxon>Bacillati</taxon>
        <taxon>Actinomycetota</taxon>
        <taxon>Actinomycetes</taxon>
        <taxon>Catenulisporales</taxon>
        <taxon>Catenulisporaceae</taxon>
        <taxon>Catenulispora</taxon>
    </lineage>
</organism>
<evidence type="ECO:0000313" key="3">
    <source>
        <dbReference type="Proteomes" id="UP001499854"/>
    </source>
</evidence>
<dbReference type="RefSeq" id="WP_344654876.1">
    <property type="nucleotide sequence ID" value="NZ_BAAAQM010000001.1"/>
</dbReference>
<feature type="domain" description="Helix-turn-helix" evidence="1">
    <location>
        <begin position="75"/>
        <end position="124"/>
    </location>
</feature>
<dbReference type="Pfam" id="PF12728">
    <property type="entry name" value="HTH_17"/>
    <property type="match status" value="1"/>
</dbReference>
<dbReference type="InterPro" id="IPR041657">
    <property type="entry name" value="HTH_17"/>
</dbReference>
<proteinExistence type="predicted"/>
<gene>
    <name evidence="2" type="ORF">GCM10009838_01280</name>
</gene>
<reference evidence="3" key="1">
    <citation type="journal article" date="2019" name="Int. J. Syst. Evol. Microbiol.">
        <title>The Global Catalogue of Microorganisms (GCM) 10K type strain sequencing project: providing services to taxonomists for standard genome sequencing and annotation.</title>
        <authorList>
            <consortium name="The Broad Institute Genomics Platform"/>
            <consortium name="The Broad Institute Genome Sequencing Center for Infectious Disease"/>
            <person name="Wu L."/>
            <person name="Ma J."/>
        </authorList>
    </citation>
    <scope>NUCLEOTIDE SEQUENCE [LARGE SCALE GENOMIC DNA]</scope>
    <source>
        <strain evidence="3">JCM 16013</strain>
    </source>
</reference>
<sequence>MTVLVERPVFPPKSPGDLRELEEAAAAPAGSHAALVTPDGTTLRLPDAVFDVLLQVFAAMRAGRAVNVAPLRQQLTTQEAADLLGISRPTLIKLLDAGEIPYETPSRHRRIMLADVLAYKERRRSEQDAALDELTSLTEDMGLYELDGSDRPAEDH</sequence>
<comment type="caution">
    <text evidence="2">The sequence shown here is derived from an EMBL/GenBank/DDBJ whole genome shotgun (WGS) entry which is preliminary data.</text>
</comment>
<keyword evidence="3" id="KW-1185">Reference proteome</keyword>
<name>A0ABP5BRB1_9ACTN</name>
<accession>A0ABP5BRB1</accession>
<evidence type="ECO:0000313" key="2">
    <source>
        <dbReference type="EMBL" id="GAA1949952.1"/>
    </source>
</evidence>
<dbReference type="SUPFAM" id="SSF46955">
    <property type="entry name" value="Putative DNA-binding domain"/>
    <property type="match status" value="1"/>
</dbReference>
<dbReference type="NCBIfam" id="TIGR01764">
    <property type="entry name" value="excise"/>
    <property type="match status" value="1"/>
</dbReference>
<dbReference type="InterPro" id="IPR010093">
    <property type="entry name" value="SinI_DNA-bd"/>
</dbReference>
<evidence type="ECO:0000259" key="1">
    <source>
        <dbReference type="Pfam" id="PF12728"/>
    </source>
</evidence>